<dbReference type="InterPro" id="IPR031998">
    <property type="entry name" value="DUF5065"/>
</dbReference>
<geneLocation type="plasmid" evidence="1 2">
    <name>pBWB404</name>
</geneLocation>
<accession>A9VVN8</accession>
<dbReference type="RefSeq" id="WP_012260090.1">
    <property type="nucleotide sequence ID" value="NC_010183.1"/>
</dbReference>
<dbReference type="Proteomes" id="UP000002154">
    <property type="component" value="Plasmid pBWB404"/>
</dbReference>
<organism evidence="1 2">
    <name type="scientific">Bacillus mycoides (strain KBAB4)</name>
    <name type="common">Bacillus weihenstephanensis</name>
    <dbReference type="NCBI Taxonomy" id="315730"/>
    <lineage>
        <taxon>Bacteria</taxon>
        <taxon>Bacillati</taxon>
        <taxon>Bacillota</taxon>
        <taxon>Bacilli</taxon>
        <taxon>Bacillales</taxon>
        <taxon>Bacillaceae</taxon>
        <taxon>Bacillus</taxon>
        <taxon>Bacillus cereus group</taxon>
    </lineage>
</organism>
<evidence type="ECO:0000313" key="1">
    <source>
        <dbReference type="EMBL" id="ABY46853.1"/>
    </source>
</evidence>
<dbReference type="Pfam" id="PF16723">
    <property type="entry name" value="DUF5065"/>
    <property type="match status" value="1"/>
</dbReference>
<dbReference type="Gene3D" id="2.60.40.3720">
    <property type="match status" value="1"/>
</dbReference>
<dbReference type="HOGENOM" id="CLU_138983_0_0_9"/>
<dbReference type="EMBL" id="CP000907">
    <property type="protein sequence ID" value="ABY46853.1"/>
    <property type="molecule type" value="Genomic_DNA"/>
</dbReference>
<name>A9VVN8_BACMK</name>
<dbReference type="AlphaFoldDB" id="A9VVN8"/>
<gene>
    <name evidence="1" type="ordered locus">BcerKBAB4_5802</name>
</gene>
<sequence>MKLGKLALVGALTFGGFTAVEMIKPTSQAAAAYEEPYSDPYNDSWGFVSPTNFEYLSQFPNAHMIKKSYRTGDILNYSLSSIKDGPGAVMKIFKVEAGKKPVRYRTIYPQFDANYQNPTWSTVITDVYTPGSYIAVINHVNDSIGYGVSDWFTINK</sequence>
<keyword evidence="1" id="KW-0614">Plasmid</keyword>
<dbReference type="KEGG" id="bwe:BcerKBAB4_5802"/>
<reference evidence="1 2" key="1">
    <citation type="journal article" date="2008" name="Chem. Biol. Interact.">
        <title>Extending the Bacillus cereus group genomics to putative food-borne pathogens of different toxicity.</title>
        <authorList>
            <person name="Lapidus A."/>
            <person name="Goltsman E."/>
            <person name="Auger S."/>
            <person name="Galleron N."/>
            <person name="Segurens B."/>
            <person name="Dossat C."/>
            <person name="Land M.L."/>
            <person name="Broussolle V."/>
            <person name="Brillard J."/>
            <person name="Guinebretiere M.H."/>
            <person name="Sanchis V."/>
            <person name="Nguen-The C."/>
            <person name="Lereclus D."/>
            <person name="Richardson P."/>
            <person name="Wincker P."/>
            <person name="Weissenbach J."/>
            <person name="Ehrlich S.D."/>
            <person name="Sorokin A."/>
        </authorList>
    </citation>
    <scope>NUCLEOTIDE SEQUENCE [LARGE SCALE GENOMIC DNA]</scope>
    <source>
        <strain evidence="2">KBAB4</strain>
        <plasmid evidence="1 2">pBWB404</plasmid>
    </source>
</reference>
<protein>
    <recommendedName>
        <fullName evidence="3">DUF5065 domain-containing protein</fullName>
    </recommendedName>
</protein>
<proteinExistence type="predicted"/>
<evidence type="ECO:0000313" key="2">
    <source>
        <dbReference type="Proteomes" id="UP000002154"/>
    </source>
</evidence>
<evidence type="ECO:0008006" key="3">
    <source>
        <dbReference type="Google" id="ProtNLM"/>
    </source>
</evidence>